<evidence type="ECO:0000256" key="1">
    <source>
        <dbReference type="SAM" id="Coils"/>
    </source>
</evidence>
<evidence type="ECO:0000313" key="4">
    <source>
        <dbReference type="Proteomes" id="UP000612893"/>
    </source>
</evidence>
<dbReference type="Pfam" id="PF08751">
    <property type="entry name" value="TrwC"/>
    <property type="match status" value="1"/>
</dbReference>
<sequence length="571" mass="62996">MPATHKKLTIGSGTTAGQATAYLADPQATGDYYSEAAHAFMRWVASPRARSVLGLNQEVELWKVERLMNGQHPSTGKSIRRWGSKVIRDRETGELRRETTLVGAHDVTVSPAPKSVSIVWALANDQLRREIELMVGQASDVAFRRMLRRVPLIKERYGPGPNDLRLVKADDYVAVEALHTTARLTEAKPNVPDPDLHLHSVLFGAVNAKGTMTAIDSLQIRRYRGELGAHASARLAEAFRLRGWQIERTLERDAHGKVKGVHWELAGVPSELIKAMSTRSQEIDQLKQQYREKTGKEPDGVGFEEFLLKHRGPKSKRSSDELRREWIAEGRSHGYGPEQVAEAQAQAALRQAAGIAEASETSPEAQQLRAEILADLTREHALVPLRELHKLAMQRAQGLLDPIAARDVVADMIGDGEILITADDTKATTLETLALEQRAIRAAGQLLEARQAQAAERERLEAEYREAEENGSPFDEAQREAIALAVSGARFVSITGPAGTGKGFASHAAVKIWHDQGRRVIALAVAGRTAQQAQVDAETDLNKTIDQLLTRIEHGLFQLGRNDVCTWTRPR</sequence>
<comment type="caution">
    <text evidence="3">The sequence shown here is derived from an EMBL/GenBank/DDBJ whole genome shotgun (WGS) entry which is preliminary data.</text>
</comment>
<dbReference type="Gene3D" id="3.40.50.300">
    <property type="entry name" value="P-loop containing nucleotide triphosphate hydrolases"/>
    <property type="match status" value="1"/>
</dbReference>
<keyword evidence="4" id="KW-1185">Reference proteome</keyword>
<dbReference type="NCBIfam" id="NF041492">
    <property type="entry name" value="MobF"/>
    <property type="match status" value="1"/>
</dbReference>
<accession>A0A934K7S2</accession>
<protein>
    <submittedName>
        <fullName evidence="3">Relaxase domain-containing protein</fullName>
    </submittedName>
</protein>
<dbReference type="SUPFAM" id="SSF52540">
    <property type="entry name" value="P-loop containing nucleoside triphosphate hydrolases"/>
    <property type="match status" value="1"/>
</dbReference>
<dbReference type="EMBL" id="JAEKNR010000129">
    <property type="protein sequence ID" value="MBJ7598817.1"/>
    <property type="molecule type" value="Genomic_DNA"/>
</dbReference>
<feature type="domain" description="TrwC relaxase" evidence="2">
    <location>
        <begin position="16"/>
        <end position="330"/>
    </location>
</feature>
<name>A0A934K7S2_9BACT</name>
<reference evidence="3" key="1">
    <citation type="submission" date="2020-10" db="EMBL/GenBank/DDBJ databases">
        <title>Ca. Dormibacterota MAGs.</title>
        <authorList>
            <person name="Montgomery K."/>
        </authorList>
    </citation>
    <scope>NUCLEOTIDE SEQUENCE [LARGE SCALE GENOMIC DNA]</scope>
    <source>
        <strain evidence="3">SC8812_S17_10</strain>
    </source>
</reference>
<gene>
    <name evidence="3" type="ORF">JF922_12140</name>
</gene>
<organism evidence="3 4">
    <name type="scientific">Candidatus Nephthysia bennettiae</name>
    <dbReference type="NCBI Taxonomy" id="3127016"/>
    <lineage>
        <taxon>Bacteria</taxon>
        <taxon>Bacillati</taxon>
        <taxon>Candidatus Dormiibacterota</taxon>
        <taxon>Candidatus Dormibacteria</taxon>
        <taxon>Candidatus Dormibacterales</taxon>
        <taxon>Candidatus Dormibacteraceae</taxon>
        <taxon>Candidatus Nephthysia</taxon>
    </lineage>
</organism>
<dbReference type="RefSeq" id="WP_338202026.1">
    <property type="nucleotide sequence ID" value="NZ_JAEKNR010000129.1"/>
</dbReference>
<dbReference type="InterPro" id="IPR027417">
    <property type="entry name" value="P-loop_NTPase"/>
</dbReference>
<evidence type="ECO:0000259" key="2">
    <source>
        <dbReference type="Pfam" id="PF08751"/>
    </source>
</evidence>
<evidence type="ECO:0000313" key="3">
    <source>
        <dbReference type="EMBL" id="MBJ7598817.1"/>
    </source>
</evidence>
<dbReference type="Proteomes" id="UP000612893">
    <property type="component" value="Unassembled WGS sequence"/>
</dbReference>
<dbReference type="Pfam" id="PF13604">
    <property type="entry name" value="AAA_30"/>
    <property type="match status" value="1"/>
</dbReference>
<proteinExistence type="predicted"/>
<keyword evidence="1" id="KW-0175">Coiled coil</keyword>
<dbReference type="AlphaFoldDB" id="A0A934K7S2"/>
<dbReference type="SUPFAM" id="SSF55464">
    <property type="entry name" value="Origin of replication-binding domain, RBD-like"/>
    <property type="match status" value="1"/>
</dbReference>
<feature type="coiled-coil region" evidence="1">
    <location>
        <begin position="443"/>
        <end position="470"/>
    </location>
</feature>
<dbReference type="InterPro" id="IPR014862">
    <property type="entry name" value="TrwC"/>
</dbReference>